<name>A0A0L6TXE9_9FIRM</name>
<keyword evidence="1" id="KW-0472">Membrane</keyword>
<evidence type="ECO:0000256" key="1">
    <source>
        <dbReference type="SAM" id="Phobius"/>
    </source>
</evidence>
<feature type="transmembrane region" description="Helical" evidence="1">
    <location>
        <begin position="12"/>
        <end position="33"/>
    </location>
</feature>
<keyword evidence="3" id="KW-1185">Reference proteome</keyword>
<dbReference type="STRING" id="52689.AKG39_18555"/>
<reference evidence="3" key="1">
    <citation type="submission" date="2015-07" db="EMBL/GenBank/DDBJ databases">
        <title>Draft genome sequence of Acetobacterium bakii DSM 8293, a potential psychrophilic chemical producer through syngas fermentation.</title>
        <authorList>
            <person name="Song Y."/>
            <person name="Hwang S."/>
            <person name="Cho B.-K."/>
        </authorList>
    </citation>
    <scope>NUCLEOTIDE SEQUENCE [LARGE SCALE GENOMIC DNA]</scope>
    <source>
        <strain evidence="3">DSM 8239</strain>
    </source>
</reference>
<gene>
    <name evidence="2" type="ORF">AKG39_18555</name>
</gene>
<organism evidence="2 3">
    <name type="scientific">Acetobacterium bakii</name>
    <dbReference type="NCBI Taxonomy" id="52689"/>
    <lineage>
        <taxon>Bacteria</taxon>
        <taxon>Bacillati</taxon>
        <taxon>Bacillota</taxon>
        <taxon>Clostridia</taxon>
        <taxon>Eubacteriales</taxon>
        <taxon>Eubacteriaceae</taxon>
        <taxon>Acetobacterium</taxon>
    </lineage>
</organism>
<dbReference type="EMBL" id="LGYO01000070">
    <property type="protein sequence ID" value="KNZ40250.1"/>
    <property type="molecule type" value="Genomic_DNA"/>
</dbReference>
<dbReference type="Gene3D" id="2.160.20.110">
    <property type="match status" value="2"/>
</dbReference>
<comment type="caution">
    <text evidence="2">The sequence shown here is derived from an EMBL/GenBank/DDBJ whole genome shotgun (WGS) entry which is preliminary data.</text>
</comment>
<dbReference type="Proteomes" id="UP000036873">
    <property type="component" value="Unassembled WGS sequence"/>
</dbReference>
<evidence type="ECO:0000313" key="2">
    <source>
        <dbReference type="EMBL" id="KNZ40250.1"/>
    </source>
</evidence>
<dbReference type="PATRIC" id="fig|52689.4.peg.3624"/>
<keyword evidence="1" id="KW-1133">Transmembrane helix</keyword>
<keyword evidence="1" id="KW-0812">Transmembrane</keyword>
<sequence>MKNIWIEKKKNILIMLFFFIIMMVVSGFTSMAVRAEGNTWNTAPADGIYRISTVDDLTAFREMINTEMGNTGGKPFIDKTVVLENDIEIATPLTCSKNITSCTFSGAFDGKGHTIKGFNDTTYGLFGSIGETGTVKNLNIVADVNTNTASLKYGVYAYRNNGLISSCSVTGDVSSSGAGSSVGGMIYELQAKGRIENCYSRVKISLTMTGANTNASGLINISNSAALNCVNNCYVMSEKIEAGKNIFAVAQAKKDGVVTNCYYSVANNPTFSTNNKGITKTSDELKLQTTYTNWDFYNVWKINSSENGGYPTLQFGSPKTVAEVTGFIDGLKTANELTLDDQFTVSYVRKAVSALSEQDRQSVNNLSKLTEAESRISVLANAKTKADQVTALINVIPVDNEITLEHRSQIETAKSELTSATSDADVLSFITEDTKNKLSAAEAKLNAITSNSNTWESSNKTSISTAEDLNAFRSSITAANTYSGKTIVLNNDITINETQVWASLNAQGLFQGSFDGKGHMIKGFNDPKNGLFYNIDKSGSVLNLNLELAINNTTVDLGGITNILSGTISSCYVSGTVNSTMDVAGIVSYSYPNSSINNCVCGANLSTTGEDASGIAAMIQGQVNNSYVIGTLAGKNIYAIGKTATSGIGGATSCYYLNTIYENKTKPASNNPGDEKNSEALKTAETYTNWDFTSVWAIDANKNDGYPYLLQAATSTEKKTINLKAVVTIEDKEITAENVANLPDDFLDAKYTIKLVSADGSVGEDALSQYEVKLEPIGSTASVKFNGLESTEGIDFTEQFKTALSSSKYKFTYKTNDKYNFEFFAETGFPLATPECNKPKFKYYNNTAVPDKEKIIQATETRIQESLAHYLPANVSGHDAVFGAGNNQYGSWLIFTSARAGYTPHAGFFDECYQAFAEKYTASKKVTGEGKPLNEGFDTNEVAKDALAITAMGYDARNVAGYNLIEMMTNGKNPSDGYFAGQASSFAIDSYDYLPGTQQAYAVELAKKALAGASTGNDPLIDMYIMGSQPLAAYYDPNAQEGTDLYYVKQAMETVFIPYFSRLQGYTGVFYSGISYNNPWSNAQVYIMLGMADADIFQTTFIKNGFSMLDSLASVSQSYGADQGQIARGYEAVVRAYRNENQIFDCTDVLNSTVRVNNAIAALPATDTIIDDATKTAAQEKLTAVDTLLSSLTLSDTQKNSIDKTKYNAVKARVEGKDAQSVTALIDALPSAETIALSNKPAVVAARSAYSNLSSDEQKKVTNFSKLEAAEAKIKALEDAGSASNDQAAADAVIAKINALGTITSYDQKAAVEAARSAYNGLTDSQKMLVSADTKTLLKNAEAAIEALKPAAGSITIDVERFTIGQGFYVEPVTLPIKEGETARQAIEELLGAENLIGEVGYLRAVTGADTGTAAIPDYIVSELKGDDSTKANAYSQKYSGTTLGEFDYSKYSGWYFLVNNQAPNVGMDAYTLKNGDVMRLAFTYWGYGSDLTGLEYGTNKVLVSIANKDSLLKAIAAVSGNSAYLQDAAIKTAYDAARTTVQDMTASQKATSDAATALDKAIADYKPSIPTDPGDDAKIAKAVTDQIAALPAVEQLALTDKAAVAAARTAYDGLTETQKYLVTNLGALTAAEAKIAELEKATPPAKDEATGIEMVGLPAGVGLKVETETDDAGKIDEAEKAAATAGIKDAKVISLYRIKPDMSEADLAAFN</sequence>
<protein>
    <submittedName>
        <fullName evidence="2">Uncharacterized protein</fullName>
    </submittedName>
</protein>
<dbReference type="RefSeq" id="WP_050741899.1">
    <property type="nucleotide sequence ID" value="NZ_LGYO01000070.1"/>
</dbReference>
<feature type="non-terminal residue" evidence="2">
    <location>
        <position position="1712"/>
    </location>
</feature>
<proteinExistence type="predicted"/>
<accession>A0A0L6TXE9</accession>
<evidence type="ECO:0000313" key="3">
    <source>
        <dbReference type="Proteomes" id="UP000036873"/>
    </source>
</evidence>